<comment type="caution">
    <text evidence="1">The sequence shown here is derived from an EMBL/GenBank/DDBJ whole genome shotgun (WGS) entry which is preliminary data.</text>
</comment>
<name>A0A2M8R326_9BRAD</name>
<proteinExistence type="predicted"/>
<dbReference type="Proteomes" id="UP000231194">
    <property type="component" value="Unassembled WGS sequence"/>
</dbReference>
<dbReference type="RefSeq" id="WP_100234841.1">
    <property type="nucleotide sequence ID" value="NZ_PGVG01000027.1"/>
</dbReference>
<sequence length="72" mass="7545">MLTAAVAAASASSAQAQRQEIRQACTADMRALCSGIMPGSGRIKQCMIDKFDRLSEGCKSALKAAQAQSPKQ</sequence>
<evidence type="ECO:0008006" key="3">
    <source>
        <dbReference type="Google" id="ProtNLM"/>
    </source>
</evidence>
<gene>
    <name evidence="1" type="ORF">CVM73_27120</name>
</gene>
<keyword evidence="2" id="KW-1185">Reference proteome</keyword>
<organism evidence="1 2">
    <name type="scientific">Bradyrhizobium forestalis</name>
    <dbReference type="NCBI Taxonomy" id="1419263"/>
    <lineage>
        <taxon>Bacteria</taxon>
        <taxon>Pseudomonadati</taxon>
        <taxon>Pseudomonadota</taxon>
        <taxon>Alphaproteobacteria</taxon>
        <taxon>Hyphomicrobiales</taxon>
        <taxon>Nitrobacteraceae</taxon>
        <taxon>Bradyrhizobium</taxon>
    </lineage>
</organism>
<dbReference type="OrthoDB" id="7060861at2"/>
<evidence type="ECO:0000313" key="2">
    <source>
        <dbReference type="Proteomes" id="UP000231194"/>
    </source>
</evidence>
<reference evidence="1 2" key="1">
    <citation type="submission" date="2017-11" db="EMBL/GenBank/DDBJ databases">
        <title>Bradyrhizobium forestalis sp. nov., an efficient nitrogen-fixing bacterium isolated from nodules of forest legume species in the Amazon.</title>
        <authorList>
            <person name="Costa E.M."/>
            <person name="Guimaraes A."/>
            <person name="Carvalho T.S."/>
            <person name="Rodrigues T.L."/>
            <person name="Ribeiro P.R.A."/>
            <person name="Lebbe L."/>
            <person name="Willems A."/>
            <person name="Moreira F.M.S."/>
        </authorList>
    </citation>
    <scope>NUCLEOTIDE SEQUENCE [LARGE SCALE GENOMIC DNA]</scope>
    <source>
        <strain evidence="1 2">INPA54B</strain>
    </source>
</reference>
<evidence type="ECO:0000313" key="1">
    <source>
        <dbReference type="EMBL" id="PJG52205.1"/>
    </source>
</evidence>
<accession>A0A2M8R326</accession>
<dbReference type="AlphaFoldDB" id="A0A2M8R326"/>
<dbReference type="EMBL" id="PGVG01000027">
    <property type="protein sequence ID" value="PJG52205.1"/>
    <property type="molecule type" value="Genomic_DNA"/>
</dbReference>
<protein>
    <recommendedName>
        <fullName evidence="3">Cysteine rich repeat-containing protein</fullName>
    </recommendedName>
</protein>